<keyword evidence="1" id="KW-0812">Transmembrane</keyword>
<keyword evidence="4" id="KW-1185">Reference proteome</keyword>
<dbReference type="InterPro" id="IPR000073">
    <property type="entry name" value="AB_hydrolase_1"/>
</dbReference>
<dbReference type="EMBL" id="FONY01000030">
    <property type="protein sequence ID" value="SFF39270.1"/>
    <property type="molecule type" value="Genomic_DNA"/>
</dbReference>
<dbReference type="Proteomes" id="UP000199513">
    <property type="component" value="Unassembled WGS sequence"/>
</dbReference>
<protein>
    <submittedName>
        <fullName evidence="3">Pimeloyl-ACP methyl ester carboxylesterase</fullName>
    </submittedName>
</protein>
<feature type="domain" description="AB hydrolase-1" evidence="2">
    <location>
        <begin position="15"/>
        <end position="239"/>
    </location>
</feature>
<dbReference type="PANTHER" id="PTHR43798">
    <property type="entry name" value="MONOACYLGLYCEROL LIPASE"/>
    <property type="match status" value="1"/>
</dbReference>
<proteinExistence type="predicted"/>
<dbReference type="SUPFAM" id="SSF53474">
    <property type="entry name" value="alpha/beta-Hydrolases"/>
    <property type="match status" value="1"/>
</dbReference>
<evidence type="ECO:0000256" key="1">
    <source>
        <dbReference type="SAM" id="Phobius"/>
    </source>
</evidence>
<accession>A0A1I2ICB7</accession>
<feature type="transmembrane region" description="Helical" evidence="1">
    <location>
        <begin position="131"/>
        <end position="150"/>
    </location>
</feature>
<dbReference type="OrthoDB" id="9776853at2"/>
<gene>
    <name evidence="3" type="ORF">SAMN04488541_103037</name>
</gene>
<organism evidence="3 4">
    <name type="scientific">Thermoflexibacter ruber</name>
    <dbReference type="NCBI Taxonomy" id="1003"/>
    <lineage>
        <taxon>Bacteria</taxon>
        <taxon>Pseudomonadati</taxon>
        <taxon>Bacteroidota</taxon>
        <taxon>Cytophagia</taxon>
        <taxon>Cytophagales</taxon>
        <taxon>Thermoflexibacteraceae</taxon>
        <taxon>Thermoflexibacter</taxon>
    </lineage>
</organism>
<keyword evidence="1" id="KW-1133">Transmembrane helix</keyword>
<dbReference type="Gene3D" id="3.40.50.1820">
    <property type="entry name" value="alpha/beta hydrolase"/>
    <property type="match status" value="1"/>
</dbReference>
<keyword evidence="1" id="KW-0472">Membrane</keyword>
<dbReference type="RefSeq" id="WP_091548409.1">
    <property type="nucleotide sequence ID" value="NZ_FONY01000030.1"/>
</dbReference>
<evidence type="ECO:0000313" key="4">
    <source>
        <dbReference type="Proteomes" id="UP000199513"/>
    </source>
</evidence>
<name>A0A1I2ICB7_9BACT</name>
<evidence type="ECO:0000313" key="3">
    <source>
        <dbReference type="EMBL" id="SFF39270.1"/>
    </source>
</evidence>
<sequence>MLYYKTYTQAESKEWVVLVHGAGGSSTIWFKQLKDFIKHFNVLLVDLRGHGKSKDIFWNQEYSFKEVSKDVVDVLNHVGIQSAHFIGVSLGTIVIRNIAEVDNSKIKSMILGGAITRLNIRSQFLMRIADWLKRVLPFIWIYTIFAHILMPRRRHRESRSLFIREAKNLRQSEFLRWFTLTAEINPLLRYFNEKEIPVPTLYIMGDEDYMFLPQVKRLVKQHKFSKLFVVENCGHVCNVEQPEIFNELSIEFIKNHS</sequence>
<evidence type="ECO:0000259" key="2">
    <source>
        <dbReference type="Pfam" id="PF00561"/>
    </source>
</evidence>
<dbReference type="GO" id="GO:0003824">
    <property type="term" value="F:catalytic activity"/>
    <property type="evidence" value="ECO:0007669"/>
    <property type="project" value="InterPro"/>
</dbReference>
<dbReference type="InterPro" id="IPR000639">
    <property type="entry name" value="Epox_hydrolase-like"/>
</dbReference>
<dbReference type="STRING" id="1003.SAMN04488541_103037"/>
<dbReference type="PRINTS" id="PR00412">
    <property type="entry name" value="EPOXHYDRLASE"/>
</dbReference>
<dbReference type="AlphaFoldDB" id="A0A1I2ICB7"/>
<dbReference type="InterPro" id="IPR050266">
    <property type="entry name" value="AB_hydrolase_sf"/>
</dbReference>
<dbReference type="InterPro" id="IPR029058">
    <property type="entry name" value="AB_hydrolase_fold"/>
</dbReference>
<dbReference type="Pfam" id="PF00561">
    <property type="entry name" value="Abhydrolase_1"/>
    <property type="match status" value="1"/>
</dbReference>
<reference evidence="4" key="1">
    <citation type="submission" date="2016-10" db="EMBL/GenBank/DDBJ databases">
        <authorList>
            <person name="Varghese N."/>
            <person name="Submissions S."/>
        </authorList>
    </citation>
    <scope>NUCLEOTIDE SEQUENCE [LARGE SCALE GENOMIC DNA]</scope>
    <source>
        <strain>GEY</strain>
        <strain evidence="4">DSM 9560</strain>
    </source>
</reference>